<dbReference type="EMBL" id="BSST01000001">
    <property type="protein sequence ID" value="GLX80230.1"/>
    <property type="molecule type" value="Genomic_DNA"/>
</dbReference>
<evidence type="ECO:0000256" key="1">
    <source>
        <dbReference type="SAM" id="Phobius"/>
    </source>
</evidence>
<protein>
    <submittedName>
        <fullName evidence="2">Uncharacterized protein</fullName>
    </submittedName>
</protein>
<accession>A0ABQ6H0G3</accession>
<reference evidence="2 3" key="1">
    <citation type="submission" date="2023-03" db="EMBL/GenBank/DDBJ databases">
        <title>Draft genome sequence of Thalassotalea insulae KCTC 62186T.</title>
        <authorList>
            <person name="Sawabe T."/>
        </authorList>
    </citation>
    <scope>NUCLEOTIDE SEQUENCE [LARGE SCALE GENOMIC DNA]</scope>
    <source>
        <strain evidence="2 3">KCTC 62186</strain>
    </source>
</reference>
<keyword evidence="1" id="KW-0472">Membrane</keyword>
<feature type="transmembrane region" description="Helical" evidence="1">
    <location>
        <begin position="45"/>
        <end position="63"/>
    </location>
</feature>
<dbReference type="RefSeq" id="WP_284246202.1">
    <property type="nucleotide sequence ID" value="NZ_BSST01000001.1"/>
</dbReference>
<sequence length="87" mass="9692">MGMEADIKISKLMRGLGALLCILIIFMLALNIFTLRNHLPLDVTLQIALLLIVFGPVCYLGYIPGKFLDVLPKFLVKAIKLDFSSKN</sequence>
<name>A0ABQ6H0G3_9GAMM</name>
<organism evidence="2 3">
    <name type="scientific">Thalassotalea insulae</name>
    <dbReference type="NCBI Taxonomy" id="2056778"/>
    <lineage>
        <taxon>Bacteria</taxon>
        <taxon>Pseudomonadati</taxon>
        <taxon>Pseudomonadota</taxon>
        <taxon>Gammaproteobacteria</taxon>
        <taxon>Alteromonadales</taxon>
        <taxon>Colwelliaceae</taxon>
        <taxon>Thalassotalea</taxon>
    </lineage>
</organism>
<keyword evidence="3" id="KW-1185">Reference proteome</keyword>
<evidence type="ECO:0000313" key="3">
    <source>
        <dbReference type="Proteomes" id="UP001157186"/>
    </source>
</evidence>
<feature type="transmembrane region" description="Helical" evidence="1">
    <location>
        <begin position="12"/>
        <end position="33"/>
    </location>
</feature>
<comment type="caution">
    <text evidence="2">The sequence shown here is derived from an EMBL/GenBank/DDBJ whole genome shotgun (WGS) entry which is preliminary data.</text>
</comment>
<dbReference type="Proteomes" id="UP001157186">
    <property type="component" value="Unassembled WGS sequence"/>
</dbReference>
<proteinExistence type="predicted"/>
<gene>
    <name evidence="2" type="ORF">tinsulaeT_35700</name>
</gene>
<keyword evidence="1" id="KW-1133">Transmembrane helix</keyword>
<evidence type="ECO:0000313" key="2">
    <source>
        <dbReference type="EMBL" id="GLX80230.1"/>
    </source>
</evidence>
<keyword evidence="1" id="KW-0812">Transmembrane</keyword>